<organism evidence="1 2">
    <name type="scientific">Leptotrichia hongkongensis</name>
    <dbReference type="NCBI Taxonomy" id="554406"/>
    <lineage>
        <taxon>Bacteria</taxon>
        <taxon>Fusobacteriati</taxon>
        <taxon>Fusobacteriota</taxon>
        <taxon>Fusobacteriia</taxon>
        <taxon>Fusobacteriales</taxon>
        <taxon>Leptotrichiaceae</taxon>
        <taxon>Leptotrichia</taxon>
    </lineage>
</organism>
<protein>
    <submittedName>
        <fullName evidence="1">Uncharacterized protein</fullName>
    </submittedName>
</protein>
<accession>A0ABV4S2V7</accession>
<reference evidence="1 2" key="1">
    <citation type="submission" date="2024-07" db="EMBL/GenBank/DDBJ databases">
        <authorList>
            <person name="Li X.-J."/>
            <person name="Wang X."/>
        </authorList>
    </citation>
    <scope>NUCLEOTIDE SEQUENCE [LARGE SCALE GENOMIC DNA]</scope>
    <source>
        <strain evidence="1 2">DSM 23441</strain>
    </source>
</reference>
<sequence>MIIKRRKNGKKKSSDKVLKNSIEIVVMIFSEFPNDNMIEFIEYEKTLDILVIKGIEKIIKFVNTNTLVFL</sequence>
<comment type="caution">
    <text evidence="1">The sequence shown here is derived from an EMBL/GenBank/DDBJ whole genome shotgun (WGS) entry which is preliminary data.</text>
</comment>
<keyword evidence="2" id="KW-1185">Reference proteome</keyword>
<evidence type="ECO:0000313" key="2">
    <source>
        <dbReference type="Proteomes" id="UP001571581"/>
    </source>
</evidence>
<gene>
    <name evidence="1" type="ORF">ACEG17_00745</name>
</gene>
<dbReference type="RefSeq" id="WP_372582172.1">
    <property type="nucleotide sequence ID" value="NZ_JBGORW010000001.1"/>
</dbReference>
<dbReference type="Proteomes" id="UP001571581">
    <property type="component" value="Unassembled WGS sequence"/>
</dbReference>
<name>A0ABV4S2V7_9FUSO</name>
<evidence type="ECO:0000313" key="1">
    <source>
        <dbReference type="EMBL" id="MFA3798719.1"/>
    </source>
</evidence>
<dbReference type="EMBL" id="JBGORW010000001">
    <property type="protein sequence ID" value="MFA3798719.1"/>
    <property type="molecule type" value="Genomic_DNA"/>
</dbReference>
<proteinExistence type="predicted"/>